<keyword evidence="1" id="KW-1133">Transmembrane helix</keyword>
<evidence type="ECO:0008006" key="4">
    <source>
        <dbReference type="Google" id="ProtNLM"/>
    </source>
</evidence>
<dbReference type="RefSeq" id="WP_309481694.1">
    <property type="nucleotide sequence ID" value="NZ_CP133720.1"/>
</dbReference>
<keyword evidence="3" id="KW-1185">Reference proteome</keyword>
<organism evidence="2 3">
    <name type="scientific">Undibacterium cyanobacteriorum</name>
    <dbReference type="NCBI Taxonomy" id="3073561"/>
    <lineage>
        <taxon>Bacteria</taxon>
        <taxon>Pseudomonadati</taxon>
        <taxon>Pseudomonadota</taxon>
        <taxon>Betaproteobacteria</taxon>
        <taxon>Burkholderiales</taxon>
        <taxon>Oxalobacteraceae</taxon>
        <taxon>Undibacterium</taxon>
    </lineage>
</organism>
<gene>
    <name evidence="2" type="ORF">RF679_16330</name>
</gene>
<feature type="transmembrane region" description="Helical" evidence="1">
    <location>
        <begin position="6"/>
        <end position="25"/>
    </location>
</feature>
<evidence type="ECO:0000313" key="2">
    <source>
        <dbReference type="EMBL" id="WMW80201.1"/>
    </source>
</evidence>
<evidence type="ECO:0000313" key="3">
    <source>
        <dbReference type="Proteomes" id="UP001181355"/>
    </source>
</evidence>
<keyword evidence="1" id="KW-0812">Transmembrane</keyword>
<protein>
    <recommendedName>
        <fullName evidence="4">DUF3301 domain-containing protein</fullName>
    </recommendedName>
</protein>
<keyword evidence="1" id="KW-0472">Membrane</keyword>
<reference evidence="2" key="1">
    <citation type="submission" date="2023-09" db="EMBL/GenBank/DDBJ databases">
        <title>Undibacterium sp. 20NA77.5 isolated from freshwater.</title>
        <authorList>
            <person name="Le V."/>
            <person name="Ko S.-R."/>
            <person name="Ahn C.-Y."/>
            <person name="Oh H.-M."/>
        </authorList>
    </citation>
    <scope>NUCLEOTIDE SEQUENCE</scope>
    <source>
        <strain evidence="2">20NA77.5</strain>
    </source>
</reference>
<sequence>MEYLIFACIIAAYGIILLFIHYNDMGEIKSAAKRKGWREIRIERSFFANLFDGNDRCYRVRYVDSEGIKHSVECKISFWHGLYWRD</sequence>
<proteinExistence type="predicted"/>
<dbReference type="Proteomes" id="UP001181355">
    <property type="component" value="Chromosome"/>
</dbReference>
<name>A0ABY9RJF3_9BURK</name>
<dbReference type="EMBL" id="CP133720">
    <property type="protein sequence ID" value="WMW80201.1"/>
    <property type="molecule type" value="Genomic_DNA"/>
</dbReference>
<accession>A0ABY9RJF3</accession>
<evidence type="ECO:0000256" key="1">
    <source>
        <dbReference type="SAM" id="Phobius"/>
    </source>
</evidence>